<evidence type="ECO:0000313" key="12">
    <source>
        <dbReference type="Proteomes" id="UP000619761"/>
    </source>
</evidence>
<feature type="transmembrane region" description="Helical" evidence="10">
    <location>
        <begin position="370"/>
        <end position="389"/>
    </location>
</feature>
<dbReference type="InterPro" id="IPR048279">
    <property type="entry name" value="MdtK-like"/>
</dbReference>
<feature type="transmembrane region" description="Helical" evidence="10">
    <location>
        <begin position="410"/>
        <end position="429"/>
    </location>
</feature>
<feature type="transmembrane region" description="Helical" evidence="10">
    <location>
        <begin position="108"/>
        <end position="128"/>
    </location>
</feature>
<feature type="transmembrane region" description="Helical" evidence="10">
    <location>
        <begin position="335"/>
        <end position="358"/>
    </location>
</feature>
<dbReference type="PIRSF" id="PIRSF006603">
    <property type="entry name" value="DinF"/>
    <property type="match status" value="1"/>
</dbReference>
<dbReference type="InterPro" id="IPR050222">
    <property type="entry name" value="MATE_MdtK"/>
</dbReference>
<gene>
    <name evidence="11" type="primary">norM</name>
    <name evidence="11" type="ORF">GCM10011613_27560</name>
</gene>
<feature type="transmembrane region" description="Helical" evidence="10">
    <location>
        <begin position="209"/>
        <end position="234"/>
    </location>
</feature>
<dbReference type="PANTHER" id="PTHR43298">
    <property type="entry name" value="MULTIDRUG RESISTANCE PROTEIN NORM-RELATED"/>
    <property type="match status" value="1"/>
</dbReference>
<accession>A0ABQ3B6Y1</accession>
<dbReference type="InterPro" id="IPR002528">
    <property type="entry name" value="MATE_fam"/>
</dbReference>
<evidence type="ECO:0000256" key="6">
    <source>
        <dbReference type="ARBA" id="ARBA00022989"/>
    </source>
</evidence>
<sequence>MYALVIFVISSPSTSSPNLITQTLQEWKALALLGGPIMVAQLAQMANGVVDTMMAGHASARDLAAVGIGTGIWGPVLLFFIGVLSALQPLVSGHRGAENHSRIMPITWQGLYIACVGAICMAIILTHVRPIFVLLGLDAQTTDIAQGYLDALAWGIPAVLLLNALRGLTDGMGHTQIIMVFFLISTILNVPFNYLFIFGFSIGDWQFPALGGVGCGWATTASNWIAAIALLFYLNLNKDYKNFHLIGDWAKPDWLEIKHILTLGLPIGFAMFVEVSMFCMIALFLSPLGPNVIAGHQVVLNAISLFFMVPLSLGMALTLRVSFLIGAEEHFKARLLARSAIFLALGISCINAPILFFGRDLISSLYTNEVEVQVIAAQLFALGAIFQIADVTQVTMINVLRGYKDTKIPMFIMLFSFWCVCLPLGYVLTFTDWLHEPMGAAGFWTALIVGLACAAALLTTRVLRYKPAQAND</sequence>
<dbReference type="CDD" id="cd13131">
    <property type="entry name" value="MATE_NorM_like"/>
    <property type="match status" value="1"/>
</dbReference>
<keyword evidence="7" id="KW-0406">Ion transport</keyword>
<dbReference type="Proteomes" id="UP000619761">
    <property type="component" value="Unassembled WGS sequence"/>
</dbReference>
<dbReference type="Pfam" id="PF01554">
    <property type="entry name" value="MatE"/>
    <property type="match status" value="2"/>
</dbReference>
<organism evidence="11 12">
    <name type="scientific">Cellvibrio zantedeschiae</name>
    <dbReference type="NCBI Taxonomy" id="1237077"/>
    <lineage>
        <taxon>Bacteria</taxon>
        <taxon>Pseudomonadati</taxon>
        <taxon>Pseudomonadota</taxon>
        <taxon>Gammaproteobacteria</taxon>
        <taxon>Cellvibrionales</taxon>
        <taxon>Cellvibrionaceae</taxon>
        <taxon>Cellvibrio</taxon>
    </lineage>
</organism>
<feature type="transmembrane region" description="Helical" evidence="10">
    <location>
        <begin position="148"/>
        <end position="165"/>
    </location>
</feature>
<protein>
    <recommendedName>
        <fullName evidence="9">Multidrug-efflux transporter</fullName>
    </recommendedName>
</protein>
<reference evidence="12" key="1">
    <citation type="journal article" date="2019" name="Int. J. Syst. Evol. Microbiol.">
        <title>The Global Catalogue of Microorganisms (GCM) 10K type strain sequencing project: providing services to taxonomists for standard genome sequencing and annotation.</title>
        <authorList>
            <consortium name="The Broad Institute Genomics Platform"/>
            <consortium name="The Broad Institute Genome Sequencing Center for Infectious Disease"/>
            <person name="Wu L."/>
            <person name="Ma J."/>
        </authorList>
    </citation>
    <scope>NUCLEOTIDE SEQUENCE [LARGE SCALE GENOMIC DNA]</scope>
    <source>
        <strain evidence="12">KCTC 32239</strain>
    </source>
</reference>
<keyword evidence="3" id="KW-0050">Antiport</keyword>
<comment type="subcellular location">
    <subcellularLocation>
        <location evidence="1">Cell inner membrane</location>
        <topology evidence="1">Multi-pass membrane protein</topology>
    </subcellularLocation>
</comment>
<keyword evidence="2" id="KW-0813">Transport</keyword>
<evidence type="ECO:0000256" key="3">
    <source>
        <dbReference type="ARBA" id="ARBA00022449"/>
    </source>
</evidence>
<name>A0ABQ3B6Y1_9GAMM</name>
<feature type="transmembrane region" description="Helical" evidence="10">
    <location>
        <begin position="260"/>
        <end position="286"/>
    </location>
</feature>
<evidence type="ECO:0000256" key="9">
    <source>
        <dbReference type="ARBA" id="ARBA00031636"/>
    </source>
</evidence>
<keyword evidence="4" id="KW-1003">Cell membrane</keyword>
<evidence type="ECO:0000256" key="7">
    <source>
        <dbReference type="ARBA" id="ARBA00023065"/>
    </source>
</evidence>
<keyword evidence="5 10" id="KW-0812">Transmembrane</keyword>
<evidence type="ECO:0000256" key="5">
    <source>
        <dbReference type="ARBA" id="ARBA00022692"/>
    </source>
</evidence>
<feature type="transmembrane region" description="Helical" evidence="10">
    <location>
        <begin position="177"/>
        <end position="197"/>
    </location>
</feature>
<evidence type="ECO:0000256" key="8">
    <source>
        <dbReference type="ARBA" id="ARBA00023136"/>
    </source>
</evidence>
<comment type="caution">
    <text evidence="11">The sequence shown here is derived from an EMBL/GenBank/DDBJ whole genome shotgun (WGS) entry which is preliminary data.</text>
</comment>
<evidence type="ECO:0000256" key="4">
    <source>
        <dbReference type="ARBA" id="ARBA00022475"/>
    </source>
</evidence>
<evidence type="ECO:0000256" key="1">
    <source>
        <dbReference type="ARBA" id="ARBA00004429"/>
    </source>
</evidence>
<evidence type="ECO:0000313" key="11">
    <source>
        <dbReference type="EMBL" id="GGY80993.1"/>
    </source>
</evidence>
<keyword evidence="8 10" id="KW-0472">Membrane</keyword>
<feature type="transmembrane region" description="Helical" evidence="10">
    <location>
        <begin position="298"/>
        <end position="323"/>
    </location>
</feature>
<keyword evidence="12" id="KW-1185">Reference proteome</keyword>
<feature type="transmembrane region" description="Helical" evidence="10">
    <location>
        <begin position="441"/>
        <end position="463"/>
    </location>
</feature>
<feature type="transmembrane region" description="Helical" evidence="10">
    <location>
        <begin position="63"/>
        <end position="87"/>
    </location>
</feature>
<dbReference type="EMBL" id="BMYZ01000002">
    <property type="protein sequence ID" value="GGY80993.1"/>
    <property type="molecule type" value="Genomic_DNA"/>
</dbReference>
<proteinExistence type="predicted"/>
<dbReference type="PANTHER" id="PTHR43298:SF2">
    <property type="entry name" value="FMN_FAD EXPORTER YEEO-RELATED"/>
    <property type="match status" value="1"/>
</dbReference>
<evidence type="ECO:0000256" key="2">
    <source>
        <dbReference type="ARBA" id="ARBA00022448"/>
    </source>
</evidence>
<evidence type="ECO:0000256" key="10">
    <source>
        <dbReference type="SAM" id="Phobius"/>
    </source>
</evidence>
<keyword evidence="6 10" id="KW-1133">Transmembrane helix</keyword>
<dbReference type="NCBIfam" id="TIGR00797">
    <property type="entry name" value="matE"/>
    <property type="match status" value="1"/>
</dbReference>